<comment type="similarity">
    <text evidence="1">Belongs to the polysaccharide synthase family.</text>
</comment>
<evidence type="ECO:0000313" key="4">
    <source>
        <dbReference type="EMBL" id="GHD55035.1"/>
    </source>
</evidence>
<keyword evidence="2" id="KW-0472">Membrane</keyword>
<keyword evidence="2" id="KW-0812">Transmembrane</keyword>
<evidence type="ECO:0000256" key="1">
    <source>
        <dbReference type="ARBA" id="ARBA00007430"/>
    </source>
</evidence>
<keyword evidence="2" id="KW-1133">Transmembrane helix</keyword>
<feature type="domain" description="Polysaccharide biosynthesis protein CapD-like" evidence="3">
    <location>
        <begin position="294"/>
        <end position="582"/>
    </location>
</feature>
<organism evidence="4 5">
    <name type="scientific">Thalassobaculum fulvum</name>
    <dbReference type="NCBI Taxonomy" id="1633335"/>
    <lineage>
        <taxon>Bacteria</taxon>
        <taxon>Pseudomonadati</taxon>
        <taxon>Pseudomonadota</taxon>
        <taxon>Alphaproteobacteria</taxon>
        <taxon>Rhodospirillales</taxon>
        <taxon>Thalassobaculaceae</taxon>
        <taxon>Thalassobaculum</taxon>
    </lineage>
</organism>
<feature type="transmembrane region" description="Helical" evidence="2">
    <location>
        <begin position="12"/>
        <end position="30"/>
    </location>
</feature>
<evidence type="ECO:0000259" key="3">
    <source>
        <dbReference type="Pfam" id="PF02719"/>
    </source>
</evidence>
<dbReference type="CDD" id="cd05237">
    <property type="entry name" value="UDP_invert_4-6DH_SDR_e"/>
    <property type="match status" value="1"/>
</dbReference>
<dbReference type="PANTHER" id="PTHR43318">
    <property type="entry name" value="UDP-N-ACETYLGLUCOSAMINE 4,6-DEHYDRATASE"/>
    <property type="match status" value="1"/>
</dbReference>
<protein>
    <submittedName>
        <fullName evidence="4">Polysaccharide biosynthesis protein CapD</fullName>
    </submittedName>
</protein>
<dbReference type="Gene3D" id="3.40.50.720">
    <property type="entry name" value="NAD(P)-binding Rossmann-like Domain"/>
    <property type="match status" value="2"/>
</dbReference>
<dbReference type="Proteomes" id="UP000630353">
    <property type="component" value="Unassembled WGS sequence"/>
</dbReference>
<feature type="transmembrane region" description="Helical" evidence="2">
    <location>
        <begin position="50"/>
        <end position="68"/>
    </location>
</feature>
<dbReference type="AlphaFoldDB" id="A0A918XTJ2"/>
<comment type="caution">
    <text evidence="4">The sequence shown here is derived from an EMBL/GenBank/DDBJ whole genome shotgun (WGS) entry which is preliminary data.</text>
</comment>
<proteinExistence type="inferred from homology"/>
<dbReference type="EMBL" id="BMZS01000008">
    <property type="protein sequence ID" value="GHD55035.1"/>
    <property type="molecule type" value="Genomic_DNA"/>
</dbReference>
<name>A0A918XTJ2_9PROT</name>
<dbReference type="SUPFAM" id="SSF51735">
    <property type="entry name" value="NAD(P)-binding Rossmann-fold domains"/>
    <property type="match status" value="1"/>
</dbReference>
<dbReference type="Pfam" id="PF13727">
    <property type="entry name" value="CoA_binding_3"/>
    <property type="match status" value="1"/>
</dbReference>
<accession>A0A918XTJ2</accession>
<keyword evidence="5" id="KW-1185">Reference proteome</keyword>
<dbReference type="InterPro" id="IPR003869">
    <property type="entry name" value="Polysac_CapD-like"/>
</dbReference>
<dbReference type="Pfam" id="PF02719">
    <property type="entry name" value="Polysacc_synt_2"/>
    <property type="match status" value="1"/>
</dbReference>
<reference evidence="4" key="1">
    <citation type="journal article" date="2014" name="Int. J. Syst. Evol. Microbiol.">
        <title>Complete genome sequence of Corynebacterium casei LMG S-19264T (=DSM 44701T), isolated from a smear-ripened cheese.</title>
        <authorList>
            <consortium name="US DOE Joint Genome Institute (JGI-PGF)"/>
            <person name="Walter F."/>
            <person name="Albersmeier A."/>
            <person name="Kalinowski J."/>
            <person name="Ruckert C."/>
        </authorList>
    </citation>
    <scope>NUCLEOTIDE SEQUENCE</scope>
    <source>
        <strain evidence="4">KCTC 42651</strain>
    </source>
</reference>
<dbReference type="InterPro" id="IPR051203">
    <property type="entry name" value="Polysaccharide_Synthase-Rel"/>
</dbReference>
<dbReference type="InterPro" id="IPR036291">
    <property type="entry name" value="NAD(P)-bd_dom_sf"/>
</dbReference>
<feature type="transmembrane region" description="Helical" evidence="2">
    <location>
        <begin position="80"/>
        <end position="98"/>
    </location>
</feature>
<dbReference type="PANTHER" id="PTHR43318:SF1">
    <property type="entry name" value="POLYSACCHARIDE BIOSYNTHESIS PROTEIN EPSC-RELATED"/>
    <property type="match status" value="1"/>
</dbReference>
<evidence type="ECO:0000313" key="5">
    <source>
        <dbReference type="Proteomes" id="UP000630353"/>
    </source>
</evidence>
<evidence type="ECO:0000256" key="2">
    <source>
        <dbReference type="SAM" id="Phobius"/>
    </source>
</evidence>
<gene>
    <name evidence="4" type="ORF">GCM10017083_33410</name>
</gene>
<sequence>MTGRALRRSAAILVHDVAMAAVSFLLSLYLRLGEGIWWWPRQVVETGLAAFTLTALAVLLVVRLDTAVWRYTSIGDLVRIVRAVVFILAGFLVVQFALTRLDDFPRSFLVIEAFVLTVLLAAPRFAYRLLKDGTLSALLERDAQSRIPVLLVGAGDGADLFIREMARGGEATYRVVGIVDDRDARTGRQIRGVRVMGGLDDLAAVVERLTGGGLRPQRLVLTRSRMDGATVRRLFEQGDALGIPVSRMPRVGALEAADGGTVTLRPINVEDVLGRPQATLDRDAMRALIAGRRVLVTGAGGTIGSELVRQVAGFGPAALTLVDSSEYALYLIDREMGEGFPELERRAMIGDVRDRARVAEIMRLAAPEIVFHAAALKHVPLMEANVDDAVLTNAIGSRIVADAARAAGVRAVVLISTDKAVNPTNVMGATKRLAEAYAQALDLADGTATRFVTTRFGNVLGSTGSVVPLFQRQLERGGPLTVTHPEMTRYFMTVREAVELVLQAAALEVATEGGRGGITVLDMGEPVKIVDLARQMIRLAGLVPDEDVRIEFTGLRPGEKLYEELFHDAEALEPTPVPALRRARPRTTDIALLGRGLDELEAAARDRDTAATLRILSQLVPEYAPPADAPEVRATGD</sequence>
<dbReference type="RefSeq" id="WP_189991692.1">
    <property type="nucleotide sequence ID" value="NZ_BMZS01000008.1"/>
</dbReference>
<reference evidence="4" key="2">
    <citation type="submission" date="2020-09" db="EMBL/GenBank/DDBJ databases">
        <authorList>
            <person name="Sun Q."/>
            <person name="Kim S."/>
        </authorList>
    </citation>
    <scope>NUCLEOTIDE SEQUENCE</scope>
    <source>
        <strain evidence="4">KCTC 42651</strain>
    </source>
</reference>